<gene>
    <name evidence="2" type="ORF">CHH72_18575</name>
</gene>
<keyword evidence="1" id="KW-0812">Transmembrane</keyword>
<reference evidence="2 3" key="1">
    <citation type="submission" date="2017-07" db="EMBL/GenBank/DDBJ databases">
        <title>Isolation and whole genome analysis of endospore-forming bacteria from heroin.</title>
        <authorList>
            <person name="Kalinowski J."/>
            <person name="Ahrens B."/>
            <person name="Al-Dilaimi A."/>
            <person name="Winkler A."/>
            <person name="Wibberg D."/>
            <person name="Schleenbecker U."/>
            <person name="Ruckert C."/>
            <person name="Wolfel R."/>
            <person name="Grass G."/>
        </authorList>
    </citation>
    <scope>NUCLEOTIDE SEQUENCE [LARGE SCALE GENOMIC DNA]</scope>
    <source>
        <strain evidence="2 3">7539</strain>
    </source>
</reference>
<evidence type="ECO:0000256" key="1">
    <source>
        <dbReference type="SAM" id="Phobius"/>
    </source>
</evidence>
<organism evidence="2 3">
    <name type="scientific">Shouchella clausii</name>
    <name type="common">Alkalihalobacillus clausii</name>
    <dbReference type="NCBI Taxonomy" id="79880"/>
    <lineage>
        <taxon>Bacteria</taxon>
        <taxon>Bacillati</taxon>
        <taxon>Bacillota</taxon>
        <taxon>Bacilli</taxon>
        <taxon>Bacillales</taxon>
        <taxon>Bacillaceae</taxon>
        <taxon>Shouchella</taxon>
    </lineage>
</organism>
<accession>A0A268NVC8</accession>
<feature type="transmembrane region" description="Helical" evidence="1">
    <location>
        <begin position="35"/>
        <end position="54"/>
    </location>
</feature>
<proteinExistence type="predicted"/>
<evidence type="ECO:0000313" key="3">
    <source>
        <dbReference type="Proteomes" id="UP000216207"/>
    </source>
</evidence>
<keyword evidence="1" id="KW-0472">Membrane</keyword>
<keyword evidence="1" id="KW-1133">Transmembrane helix</keyword>
<dbReference type="Proteomes" id="UP000216207">
    <property type="component" value="Unassembled WGS sequence"/>
</dbReference>
<comment type="caution">
    <text evidence="2">The sequence shown here is derived from an EMBL/GenBank/DDBJ whole genome shotgun (WGS) entry which is preliminary data.</text>
</comment>
<protein>
    <submittedName>
        <fullName evidence="2">Uncharacterized protein</fullName>
    </submittedName>
</protein>
<evidence type="ECO:0000313" key="2">
    <source>
        <dbReference type="EMBL" id="PAE87462.1"/>
    </source>
</evidence>
<sequence>MRYLLFLLYFLIATTMFYFVSKYVANQESGSFEMILGNVIRGLIIVATGYLVAIKMFRNERNQA</sequence>
<dbReference type="EMBL" id="NPCC01000034">
    <property type="protein sequence ID" value="PAE87462.1"/>
    <property type="molecule type" value="Genomic_DNA"/>
</dbReference>
<name>A0A268NVC8_SHOCL</name>
<dbReference type="AlphaFoldDB" id="A0A268NVC8"/>